<feature type="domain" description="Endonuclease/exonuclease/phosphatase" evidence="2">
    <location>
        <begin position="338"/>
        <end position="526"/>
    </location>
</feature>
<reference evidence="4" key="2">
    <citation type="journal article" date="2023" name="Plants (Basel)">
        <title>Annotation of the Turnera subulata (Passifloraceae) Draft Genome Reveals the S-Locus Evolved after the Divergence of Turneroideae from Passifloroideae in a Stepwise Manner.</title>
        <authorList>
            <person name="Henning P.M."/>
            <person name="Roalson E.H."/>
            <person name="Mir W."/>
            <person name="McCubbin A.G."/>
            <person name="Shore J.S."/>
        </authorList>
    </citation>
    <scope>NUCLEOTIDE SEQUENCE</scope>
    <source>
        <strain evidence="4">F60SS</strain>
    </source>
</reference>
<dbReference type="SUPFAM" id="SSF56219">
    <property type="entry name" value="DNase I-like"/>
    <property type="match status" value="1"/>
</dbReference>
<feature type="compositionally biased region" description="Polar residues" evidence="1">
    <location>
        <begin position="142"/>
        <end position="151"/>
    </location>
</feature>
<proteinExistence type="predicted"/>
<evidence type="ECO:0008006" key="6">
    <source>
        <dbReference type="Google" id="ProtNLM"/>
    </source>
</evidence>
<accession>A0A9Q0IYB0</accession>
<evidence type="ECO:0000256" key="1">
    <source>
        <dbReference type="SAM" id="MobiDB-lite"/>
    </source>
</evidence>
<dbReference type="Proteomes" id="UP001141552">
    <property type="component" value="Unassembled WGS sequence"/>
</dbReference>
<feature type="region of interest" description="Disordered" evidence="1">
    <location>
        <begin position="86"/>
        <end position="170"/>
    </location>
</feature>
<organism evidence="4 5">
    <name type="scientific">Turnera subulata</name>
    <dbReference type="NCBI Taxonomy" id="218843"/>
    <lineage>
        <taxon>Eukaryota</taxon>
        <taxon>Viridiplantae</taxon>
        <taxon>Streptophyta</taxon>
        <taxon>Embryophyta</taxon>
        <taxon>Tracheophyta</taxon>
        <taxon>Spermatophyta</taxon>
        <taxon>Magnoliopsida</taxon>
        <taxon>eudicotyledons</taxon>
        <taxon>Gunneridae</taxon>
        <taxon>Pentapetalae</taxon>
        <taxon>rosids</taxon>
        <taxon>fabids</taxon>
        <taxon>Malpighiales</taxon>
        <taxon>Passifloraceae</taxon>
        <taxon>Turnera</taxon>
    </lineage>
</organism>
<dbReference type="PANTHER" id="PTHR35218">
    <property type="entry name" value="RNASE H DOMAIN-CONTAINING PROTEIN"/>
    <property type="match status" value="1"/>
</dbReference>
<evidence type="ECO:0000259" key="2">
    <source>
        <dbReference type="Pfam" id="PF03372"/>
    </source>
</evidence>
<sequence length="662" mass="72787">MLVLDLDLNYYLVRLADNYDYIRALTGGPWVILDHYLTVEPWQPNFEPASHKVTSVVAWVRVPERGKFAKAAVELDLSQPLQTGTCVDGRQQFKKGGPGSSAGRKDGTQGTGSGSRFGVLADDSVDTPEPEAVTADGGLMQGQETTASNTKGGIHLDVAGPSSAKGKAKGVFSGTKVPVMQAKELSASKRSRGDSGYVLSGEDLMATALDAPRRVPRTKKGSTKVDHTNVLNDPKWKKLVLPDVPIPSTFQVSLEKPKQTAVLSTFQVPLEKPKQNLVVAPVNGPVGLLDPGDPQVGTGLAVAFDPRGQGHSDSSVPEVTTGSSTLMASVEDLVQMDASGAGGEKFRRAFRDLVFTHRPSLVVLVETKVKFEVASGVIRSCGFDASVVSEVAGRSGGIWVCWRQYAARVSVLVTRAQFVHVRVQLSGEDPWILTAVYASLTPSLRQSLWQETRSLAERMCEPWLLIGDFNTYVDQSEKLGGLPERRVGVAGELVAEHLDRGLVNQQWRIRYPDAELWHLPRTKSDHSPLLLHLHAHVATGRPKPFRFQATWLLDSRFLQVVAGSWRGDLLLPDATEEVLWYQKSRNQWVQNDDRNTSFFHASTIIRRHWNKVGGLLIGEDWEFDQGRLREHAVSYFSSLFCREPGDFSPLPLRGRFSALTQT</sequence>
<dbReference type="GO" id="GO:0003824">
    <property type="term" value="F:catalytic activity"/>
    <property type="evidence" value="ECO:0007669"/>
    <property type="project" value="InterPro"/>
</dbReference>
<evidence type="ECO:0000313" key="5">
    <source>
        <dbReference type="Proteomes" id="UP001141552"/>
    </source>
</evidence>
<dbReference type="Gene3D" id="3.60.10.10">
    <property type="entry name" value="Endonuclease/exonuclease/phosphatase"/>
    <property type="match status" value="1"/>
</dbReference>
<comment type="caution">
    <text evidence="4">The sequence shown here is derived from an EMBL/GenBank/DDBJ whole genome shotgun (WGS) entry which is preliminary data.</text>
</comment>
<reference evidence="4" key="1">
    <citation type="submission" date="2022-02" db="EMBL/GenBank/DDBJ databases">
        <authorList>
            <person name="Henning P.M."/>
            <person name="McCubbin A.G."/>
            <person name="Shore J.S."/>
        </authorList>
    </citation>
    <scope>NUCLEOTIDE SEQUENCE</scope>
    <source>
        <strain evidence="4">F60SS</strain>
        <tissue evidence="4">Leaves</tissue>
    </source>
</reference>
<evidence type="ECO:0000313" key="4">
    <source>
        <dbReference type="EMBL" id="KAJ4823081.1"/>
    </source>
</evidence>
<dbReference type="AlphaFoldDB" id="A0A9Q0IYB0"/>
<protein>
    <recommendedName>
        <fullName evidence="6">DUF4283 domain-containing protein</fullName>
    </recommendedName>
</protein>
<dbReference type="InterPro" id="IPR025558">
    <property type="entry name" value="DUF4283"/>
</dbReference>
<evidence type="ECO:0000259" key="3">
    <source>
        <dbReference type="Pfam" id="PF14111"/>
    </source>
</evidence>
<dbReference type="InterPro" id="IPR005135">
    <property type="entry name" value="Endo/exonuclease/phosphatase"/>
</dbReference>
<keyword evidence="5" id="KW-1185">Reference proteome</keyword>
<gene>
    <name evidence="4" type="ORF">Tsubulata_009607</name>
</gene>
<dbReference type="PANTHER" id="PTHR35218:SF9">
    <property type="entry name" value="ENDONUCLEASE_EXONUCLEASE_PHOSPHATASE DOMAIN-CONTAINING PROTEIN"/>
    <property type="match status" value="1"/>
</dbReference>
<dbReference type="OrthoDB" id="1436685at2759"/>
<feature type="domain" description="DUF4283" evidence="3">
    <location>
        <begin position="5"/>
        <end position="49"/>
    </location>
</feature>
<dbReference type="Pfam" id="PF14111">
    <property type="entry name" value="DUF4283"/>
    <property type="match status" value="1"/>
</dbReference>
<dbReference type="EMBL" id="JAKUCV010007524">
    <property type="protein sequence ID" value="KAJ4823081.1"/>
    <property type="molecule type" value="Genomic_DNA"/>
</dbReference>
<name>A0A9Q0IYB0_9ROSI</name>
<dbReference type="InterPro" id="IPR036691">
    <property type="entry name" value="Endo/exonu/phosph_ase_sf"/>
</dbReference>
<dbReference type="Pfam" id="PF03372">
    <property type="entry name" value="Exo_endo_phos"/>
    <property type="match status" value="1"/>
</dbReference>